<keyword evidence="7" id="KW-0812">Transmembrane</keyword>
<evidence type="ECO:0000313" key="10">
    <source>
        <dbReference type="Proteomes" id="UP000640489"/>
    </source>
</evidence>
<comment type="cofactor">
    <cofactor evidence="6">
        <name>Zn(2+)</name>
        <dbReference type="ChEBI" id="CHEBI:29105"/>
    </cofactor>
    <text evidence="6">Binds 1 zinc ion per subunit.</text>
</comment>
<evidence type="ECO:0000256" key="7">
    <source>
        <dbReference type="SAM" id="Phobius"/>
    </source>
</evidence>
<keyword evidence="7" id="KW-0472">Membrane</keyword>
<reference evidence="9" key="1">
    <citation type="submission" date="2020-11" db="EMBL/GenBank/DDBJ databases">
        <title>Nocardioides sp. nov., isolated from Soil of Cynanchum wilfordii Hemsley rhizosphere.</title>
        <authorList>
            <person name="Lee J.-S."/>
            <person name="Suh M.K."/>
            <person name="Kim J.-S."/>
        </authorList>
    </citation>
    <scope>NUCLEOTIDE SEQUENCE</scope>
    <source>
        <strain evidence="9">KCTC 19275</strain>
    </source>
</reference>
<dbReference type="AlphaFoldDB" id="A0A930VGN4"/>
<sequence length="362" mass="38753">MLTLLVGLVLVRVFVAGEVRRARHSGLPLPDQLARIRATSSIPASLGLGLGVICAGEVLLEVPALREAWALSAALAAFLFRLCATAVWLDAMVVAIHRLSGAETPYGPAMARALRVVVVQLLPRYLVPGVLVQVLDQGVSGFQLTLLYLGFVLVLVVGAPLLHRLGEATREPTPEEAAVIRRLSANYGLHMDRIRVERDGRNARVAGAGPSARIFVGELVLAGPEDQLAAVLAHEAAHRDRHHIAWRIGWTVLSTVLMVLCALTLLPAAVDHGDGALLLSLAVVVLLPLLRHLVLGLLQVSQELDADAYAASRVGAEPLARYLVQFDDGIPLGGRGGLRYRLRTAHPTLAERLDNLKLAAAR</sequence>
<accession>A0A930VGN4</accession>
<evidence type="ECO:0000256" key="5">
    <source>
        <dbReference type="ARBA" id="ARBA00023049"/>
    </source>
</evidence>
<keyword evidence="10" id="KW-1185">Reference proteome</keyword>
<keyword evidence="5 6" id="KW-0482">Metalloprotease</keyword>
<evidence type="ECO:0000313" key="9">
    <source>
        <dbReference type="EMBL" id="MBF4764226.1"/>
    </source>
</evidence>
<dbReference type="GO" id="GO:0046872">
    <property type="term" value="F:metal ion binding"/>
    <property type="evidence" value="ECO:0007669"/>
    <property type="project" value="UniProtKB-KW"/>
</dbReference>
<organism evidence="9 10">
    <name type="scientific">Nocardioides islandensis</name>
    <dbReference type="NCBI Taxonomy" id="433663"/>
    <lineage>
        <taxon>Bacteria</taxon>
        <taxon>Bacillati</taxon>
        <taxon>Actinomycetota</taxon>
        <taxon>Actinomycetes</taxon>
        <taxon>Propionibacteriales</taxon>
        <taxon>Nocardioidaceae</taxon>
        <taxon>Nocardioides</taxon>
    </lineage>
</organism>
<feature type="transmembrane region" description="Helical" evidence="7">
    <location>
        <begin position="276"/>
        <end position="294"/>
    </location>
</feature>
<comment type="similarity">
    <text evidence="6">Belongs to the peptidase M48 family.</text>
</comment>
<keyword evidence="4 6" id="KW-0862">Zinc</keyword>
<keyword evidence="1 6" id="KW-0645">Protease</keyword>
<evidence type="ECO:0000256" key="2">
    <source>
        <dbReference type="ARBA" id="ARBA00022723"/>
    </source>
</evidence>
<protein>
    <submittedName>
        <fullName evidence="9">M48 family metalloprotease</fullName>
    </submittedName>
</protein>
<gene>
    <name evidence="9" type="ORF">ISU07_13915</name>
</gene>
<proteinExistence type="inferred from homology"/>
<dbReference type="GO" id="GO:0006508">
    <property type="term" value="P:proteolysis"/>
    <property type="evidence" value="ECO:0007669"/>
    <property type="project" value="UniProtKB-KW"/>
</dbReference>
<evidence type="ECO:0000256" key="6">
    <source>
        <dbReference type="RuleBase" id="RU003983"/>
    </source>
</evidence>
<dbReference type="GO" id="GO:0004222">
    <property type="term" value="F:metalloendopeptidase activity"/>
    <property type="evidence" value="ECO:0007669"/>
    <property type="project" value="InterPro"/>
</dbReference>
<dbReference type="RefSeq" id="WP_194707407.1">
    <property type="nucleotide sequence ID" value="NZ_JADKPN010000008.1"/>
</dbReference>
<dbReference type="Pfam" id="PF01435">
    <property type="entry name" value="Peptidase_M48"/>
    <property type="match status" value="1"/>
</dbReference>
<evidence type="ECO:0000256" key="3">
    <source>
        <dbReference type="ARBA" id="ARBA00022801"/>
    </source>
</evidence>
<feature type="transmembrane region" description="Helical" evidence="7">
    <location>
        <begin position="248"/>
        <end position="270"/>
    </location>
</feature>
<dbReference type="EMBL" id="JADKPN010000008">
    <property type="protein sequence ID" value="MBF4764226.1"/>
    <property type="molecule type" value="Genomic_DNA"/>
</dbReference>
<keyword evidence="7" id="KW-1133">Transmembrane helix</keyword>
<name>A0A930VGN4_9ACTN</name>
<keyword evidence="2" id="KW-0479">Metal-binding</keyword>
<evidence type="ECO:0000256" key="4">
    <source>
        <dbReference type="ARBA" id="ARBA00022833"/>
    </source>
</evidence>
<evidence type="ECO:0000256" key="1">
    <source>
        <dbReference type="ARBA" id="ARBA00022670"/>
    </source>
</evidence>
<evidence type="ECO:0000259" key="8">
    <source>
        <dbReference type="Pfam" id="PF01435"/>
    </source>
</evidence>
<dbReference type="InterPro" id="IPR001915">
    <property type="entry name" value="Peptidase_M48"/>
</dbReference>
<feature type="transmembrane region" description="Helical" evidence="7">
    <location>
        <begin position="69"/>
        <end position="89"/>
    </location>
</feature>
<comment type="caution">
    <text evidence="9">The sequence shown here is derived from an EMBL/GenBank/DDBJ whole genome shotgun (WGS) entry which is preliminary data.</text>
</comment>
<dbReference type="Proteomes" id="UP000640489">
    <property type="component" value="Unassembled WGS sequence"/>
</dbReference>
<dbReference type="Gene3D" id="3.30.2010.10">
    <property type="entry name" value="Metalloproteases ('zincins'), catalytic domain"/>
    <property type="match status" value="1"/>
</dbReference>
<feature type="transmembrane region" description="Helical" evidence="7">
    <location>
        <begin position="40"/>
        <end position="60"/>
    </location>
</feature>
<feature type="transmembrane region" description="Helical" evidence="7">
    <location>
        <begin position="141"/>
        <end position="162"/>
    </location>
</feature>
<keyword evidence="3 6" id="KW-0378">Hydrolase</keyword>
<feature type="domain" description="Peptidase M48" evidence="8">
    <location>
        <begin position="178"/>
        <end position="357"/>
    </location>
</feature>